<dbReference type="CDD" id="cd08054">
    <property type="entry name" value="gp6"/>
    <property type="match status" value="1"/>
</dbReference>
<dbReference type="Proteomes" id="UP001522450">
    <property type="component" value="Unassembled WGS sequence"/>
</dbReference>
<reference evidence="1 2" key="1">
    <citation type="journal article" date="2022" name="Microbiol. Res.">
        <title>Comparative genome analysis, predicted lifestyle and antimicrobial strategies of Lactococcus carnosus and Lactococcus paracarnosus isolated from meat.</title>
        <authorList>
            <person name="Werum V."/>
            <person name="Ehrmann M."/>
            <person name="Vogel R."/>
            <person name="Hilgarth M."/>
        </authorList>
    </citation>
    <scope>NUCLEOTIDE SEQUENCE [LARGE SCALE GENOMIC DNA]</scope>
    <source>
        <strain evidence="1 2">TMW22177</strain>
    </source>
</reference>
<dbReference type="EMBL" id="JAAECS010000003">
    <property type="protein sequence ID" value="MCJ1989515.1"/>
    <property type="molecule type" value="Genomic_DNA"/>
</dbReference>
<gene>
    <name evidence="1" type="ORF">GYN21_04705</name>
</gene>
<comment type="caution">
    <text evidence="1">The sequence shown here is derived from an EMBL/GenBank/DDBJ whole genome shotgun (WGS) entry which is preliminary data.</text>
</comment>
<name>A0ABT0AS45_9LACT</name>
<dbReference type="NCBIfam" id="TIGR01560">
    <property type="entry name" value="put_DNA_pack"/>
    <property type="match status" value="1"/>
</dbReference>
<dbReference type="InterPro" id="IPR006450">
    <property type="entry name" value="Phage_HK97_gp6-like"/>
</dbReference>
<evidence type="ECO:0000313" key="1">
    <source>
        <dbReference type="EMBL" id="MCJ1989515.1"/>
    </source>
</evidence>
<organism evidence="1 2">
    <name type="scientific">Pseudolactococcus carnosus</name>
    <dbReference type="NCBI Taxonomy" id="2749961"/>
    <lineage>
        <taxon>Bacteria</taxon>
        <taxon>Bacillati</taxon>
        <taxon>Bacillota</taxon>
        <taxon>Bacilli</taxon>
        <taxon>Lactobacillales</taxon>
        <taxon>Streptococcaceae</taxon>
        <taxon>Pseudolactococcus</taxon>
    </lineage>
</organism>
<protein>
    <submittedName>
        <fullName evidence="1">Phage gp6-like head-tail connector protein</fullName>
    </submittedName>
</protein>
<proteinExistence type="predicted"/>
<evidence type="ECO:0000313" key="2">
    <source>
        <dbReference type="Proteomes" id="UP001522450"/>
    </source>
</evidence>
<keyword evidence="2" id="KW-1185">Reference proteome</keyword>
<sequence length="82" mass="9547">MLDFFVSLRTQLIDDIASSYINGATDRKALDGKIEGYKQFDWSVSLLAQHWYLNRQEATSERMPITVQSLIQKMRGAYYNTH</sequence>
<accession>A0ABT0AS45</accession>